<dbReference type="InterPro" id="IPR010985">
    <property type="entry name" value="Ribbon_hlx_hlx"/>
</dbReference>
<proteinExistence type="predicted"/>
<dbReference type="GO" id="GO:0006355">
    <property type="term" value="P:regulation of DNA-templated transcription"/>
    <property type="evidence" value="ECO:0007669"/>
    <property type="project" value="InterPro"/>
</dbReference>
<reference evidence="1" key="1">
    <citation type="submission" date="2020-04" db="EMBL/GenBank/DDBJ databases">
        <authorList>
            <person name="Chiriac C."/>
            <person name="Salcher M."/>
            <person name="Ghai R."/>
            <person name="Kavagutti S V."/>
        </authorList>
    </citation>
    <scope>NUCLEOTIDE SEQUENCE</scope>
</reference>
<protein>
    <submittedName>
        <fullName evidence="1">Uncharacterized protein</fullName>
    </submittedName>
</protein>
<name>A0A6J5NPR9_9CAUD</name>
<dbReference type="EMBL" id="LR796708">
    <property type="protein sequence ID" value="CAB4160947.1"/>
    <property type="molecule type" value="Genomic_DNA"/>
</dbReference>
<evidence type="ECO:0000313" key="1">
    <source>
        <dbReference type="EMBL" id="CAB4160947.1"/>
    </source>
</evidence>
<gene>
    <name evidence="1" type="ORF">UFOVP772_19</name>
</gene>
<accession>A0A6J5NPR9</accession>
<organism evidence="1">
    <name type="scientific">uncultured Caudovirales phage</name>
    <dbReference type="NCBI Taxonomy" id="2100421"/>
    <lineage>
        <taxon>Viruses</taxon>
        <taxon>Duplodnaviria</taxon>
        <taxon>Heunggongvirae</taxon>
        <taxon>Uroviricota</taxon>
        <taxon>Caudoviricetes</taxon>
        <taxon>Peduoviridae</taxon>
        <taxon>Maltschvirus</taxon>
        <taxon>Maltschvirus maltsch</taxon>
    </lineage>
</organism>
<dbReference type="SUPFAM" id="SSF47598">
    <property type="entry name" value="Ribbon-helix-helix"/>
    <property type="match status" value="1"/>
</dbReference>
<sequence length="50" mass="5717">MSKETNKDNMIALRLNNEQMLEVKRWAKQHNASVSEVIRIAIEMMTGAKG</sequence>